<evidence type="ECO:0000256" key="11">
    <source>
        <dbReference type="ARBA" id="ARBA00023136"/>
    </source>
</evidence>
<accession>A0ABN5M2D5</accession>
<keyword evidence="8 13" id="KW-0408">Iron</keyword>
<evidence type="ECO:0000256" key="10">
    <source>
        <dbReference type="ARBA" id="ARBA00023134"/>
    </source>
</evidence>
<gene>
    <name evidence="15" type="primary">feoB</name>
    <name evidence="15" type="ORF">DM808_00600</name>
</gene>
<dbReference type="EMBL" id="CP029812">
    <property type="protein sequence ID" value="AWU39700.1"/>
    <property type="molecule type" value="Genomic_DNA"/>
</dbReference>
<evidence type="ECO:0000256" key="13">
    <source>
        <dbReference type="RuleBase" id="RU362098"/>
    </source>
</evidence>
<feature type="transmembrane region" description="Helical" evidence="13">
    <location>
        <begin position="454"/>
        <end position="479"/>
    </location>
</feature>
<feature type="transmembrane region" description="Helical" evidence="13">
    <location>
        <begin position="333"/>
        <end position="361"/>
    </location>
</feature>
<evidence type="ECO:0000256" key="4">
    <source>
        <dbReference type="ARBA" id="ARBA00022496"/>
    </source>
</evidence>
<dbReference type="PANTHER" id="PTHR43185:SF1">
    <property type="entry name" value="FE(2+) TRANSPORTER FEOB"/>
    <property type="match status" value="1"/>
</dbReference>
<feature type="domain" description="FeoB-type G" evidence="14">
    <location>
        <begin position="5"/>
        <end position="172"/>
    </location>
</feature>
<protein>
    <recommendedName>
        <fullName evidence="12 13">Ferrous iron transport protein B</fullName>
    </recommendedName>
</protein>
<name>A0ABN5M2D5_9FLAO</name>
<feature type="transmembrane region" description="Helical" evidence="13">
    <location>
        <begin position="667"/>
        <end position="688"/>
    </location>
</feature>
<dbReference type="InterPro" id="IPR011642">
    <property type="entry name" value="Gate_dom"/>
</dbReference>
<dbReference type="InterPro" id="IPR003373">
    <property type="entry name" value="Fe2_transport_prot-B"/>
</dbReference>
<dbReference type="Pfam" id="PF07670">
    <property type="entry name" value="Gate"/>
    <property type="match status" value="2"/>
</dbReference>
<keyword evidence="3" id="KW-1003">Cell membrane</keyword>
<dbReference type="InterPro" id="IPR011640">
    <property type="entry name" value="Fe2_transport_prot_B_C"/>
</dbReference>
<feature type="transmembrane region" description="Helical" evidence="13">
    <location>
        <begin position="521"/>
        <end position="538"/>
    </location>
</feature>
<keyword evidence="9" id="KW-0406">Ion transport</keyword>
<dbReference type="Pfam" id="PF02421">
    <property type="entry name" value="FeoB_N"/>
    <property type="match status" value="1"/>
</dbReference>
<evidence type="ECO:0000313" key="15">
    <source>
        <dbReference type="EMBL" id="AWU39700.1"/>
    </source>
</evidence>
<dbReference type="PANTHER" id="PTHR43185">
    <property type="entry name" value="FERROUS IRON TRANSPORT PROTEIN B"/>
    <property type="match status" value="1"/>
</dbReference>
<dbReference type="InterPro" id="IPR030389">
    <property type="entry name" value="G_FEOB_dom"/>
</dbReference>
<evidence type="ECO:0000259" key="14">
    <source>
        <dbReference type="PROSITE" id="PS51711"/>
    </source>
</evidence>
<evidence type="ECO:0000256" key="7">
    <source>
        <dbReference type="ARBA" id="ARBA00022989"/>
    </source>
</evidence>
<evidence type="ECO:0000256" key="5">
    <source>
        <dbReference type="ARBA" id="ARBA00022692"/>
    </source>
</evidence>
<evidence type="ECO:0000256" key="6">
    <source>
        <dbReference type="ARBA" id="ARBA00022741"/>
    </source>
</evidence>
<evidence type="ECO:0000256" key="8">
    <source>
        <dbReference type="ARBA" id="ARBA00023004"/>
    </source>
</evidence>
<evidence type="ECO:0000256" key="1">
    <source>
        <dbReference type="ARBA" id="ARBA00004651"/>
    </source>
</evidence>
<keyword evidence="16" id="KW-1185">Reference proteome</keyword>
<sequence length="690" mass="81340">MMKKIIKLALIGNPNVGKTSLFNKLTGLNQKVGNYLGVTIDKKIGYFFYKKIYYQIMDLPGTYSIYPSSKDEEIVCRLLNDTKNVNDYPDKIIVVADSSNIKKSIFLLRQIQDLGFPVLFILNMIDEAKNKGIFINIKKLKKFLITEIISINARKGIGIEKVKNKINKINYQKKYNYFFFNPKLDYITAIKNVKSYYPINSYKAWYYLANNRIFFQKKDKILNKIKKKHNIISKRLQIKEILYRYKEISYIFSKTVSEFLSDKEKNYLNFQKKIDKYLLVHPLWGYLIFFFLLFIIFQSVFFLSENPKEFIEFFFYFFQKKLVTFYPGPLNHFFIQGILPGISTIITFIPQIFILLFFIILMEESGYMSRVIFLMDKIMRPFGLNGKSVVPLISSFSCSIPAIMASRNIENSRDRLITILVTPFMTCSAKLPIYTLIISLIIPDKKWYLIQLRGLVLMAMYLVGFFYALIISMIIHYFILKKDYKNYLIMEMPTYKYPIFINIWITLWINIKSFIFNTGKIILLVNVLIWVLGSFGPSKELSNKNSIFLEKIIKKKELPNSYLGLIGKKIEPFIQPLGYNWEIGIGLISSFIAREVFVSTMGSVYNIEKGNFLLKEKMKKKQFYNTKKPVYNIATGFSLLFFYAFSMQCMSTLYTVKKETKSWKWPIIQFFFMTILAYFSSFFIYQILKK</sequence>
<dbReference type="PROSITE" id="PS51711">
    <property type="entry name" value="G_FEOB"/>
    <property type="match status" value="1"/>
</dbReference>
<comment type="function">
    <text evidence="13">Probable transporter of a GTP-driven Fe(2+) uptake system.</text>
</comment>
<keyword evidence="11 13" id="KW-0472">Membrane</keyword>
<keyword evidence="6" id="KW-0547">Nucleotide-binding</keyword>
<dbReference type="Gene3D" id="3.40.50.300">
    <property type="entry name" value="P-loop containing nucleotide triphosphate hydrolases"/>
    <property type="match status" value="1"/>
</dbReference>
<dbReference type="Proteomes" id="UP000247917">
    <property type="component" value="Chromosome"/>
</dbReference>
<dbReference type="NCBIfam" id="TIGR00437">
    <property type="entry name" value="feoB"/>
    <property type="match status" value="1"/>
</dbReference>
<keyword evidence="2 13" id="KW-0813">Transport</keyword>
<evidence type="ECO:0000256" key="2">
    <source>
        <dbReference type="ARBA" id="ARBA00022448"/>
    </source>
</evidence>
<feature type="transmembrane region" description="Helical" evidence="13">
    <location>
        <begin position="416"/>
        <end position="442"/>
    </location>
</feature>
<keyword evidence="5 13" id="KW-0812">Transmembrane</keyword>
<comment type="subcellular location">
    <subcellularLocation>
        <location evidence="13">Cell inner membrane</location>
        <topology evidence="13">Multi-pass membrane protein</topology>
    </subcellularLocation>
    <subcellularLocation>
        <location evidence="1">Cell membrane</location>
        <topology evidence="1">Multi-pass membrane protein</topology>
    </subcellularLocation>
</comment>
<keyword evidence="4 13" id="KW-0410">Iron transport</keyword>
<dbReference type="InterPro" id="IPR027417">
    <property type="entry name" value="P-loop_NTPase"/>
</dbReference>
<keyword evidence="7 13" id="KW-1133">Transmembrane helix</keyword>
<reference evidence="15 16" key="1">
    <citation type="journal article" date="2018" name="Genome Biol. Evol.">
        <title>Parallel and Gradual Genome Erosion in the Blattabacterium Endosymbionts of Mastotermes darwiniensis and Cryptocercus Wood Roaches.</title>
        <authorList>
            <person name="Kinjo Y."/>
            <person name="Bourguignon T."/>
            <person name="Tong K.J."/>
            <person name="Kuwahara H."/>
            <person name="Lim S.J."/>
            <person name="Yoon K.B."/>
            <person name="Shigenobu S."/>
            <person name="Park Y.C."/>
            <person name="Nalepa C.A."/>
            <person name="Hongoh Y."/>
            <person name="Ohkuma M."/>
            <person name="Lo N."/>
            <person name="Tokuda G."/>
        </authorList>
    </citation>
    <scope>NUCLEOTIDE SEQUENCE [LARGE SCALE GENOMIC DNA]</scope>
    <source>
        <strain evidence="15 16">CPUsv</strain>
    </source>
</reference>
<dbReference type="InterPro" id="IPR050860">
    <property type="entry name" value="FeoB_GTPase"/>
</dbReference>
<evidence type="ECO:0000313" key="16">
    <source>
        <dbReference type="Proteomes" id="UP000247917"/>
    </source>
</evidence>
<dbReference type="Pfam" id="PF07664">
    <property type="entry name" value="FeoB_C"/>
    <property type="match status" value="1"/>
</dbReference>
<evidence type="ECO:0000256" key="3">
    <source>
        <dbReference type="ARBA" id="ARBA00022475"/>
    </source>
</evidence>
<keyword evidence="10 13" id="KW-0342">GTP-binding</keyword>
<organism evidence="15 16">
    <name type="scientific">Blattabacterium punctulatus</name>
    <dbReference type="NCBI Taxonomy" id="164514"/>
    <lineage>
        <taxon>Bacteria</taxon>
        <taxon>Pseudomonadati</taxon>
        <taxon>Bacteroidota</taxon>
        <taxon>Flavobacteriia</taxon>
        <taxon>Flavobacteriales</taxon>
        <taxon>Blattabacteriaceae</taxon>
        <taxon>Blattabacterium</taxon>
    </lineage>
</organism>
<feature type="transmembrane region" description="Helical" evidence="13">
    <location>
        <begin position="283"/>
        <end position="303"/>
    </location>
</feature>
<comment type="caution">
    <text evidence="13">Lacks conserved residue(s) required for the propagation of feature annotation.</text>
</comment>
<evidence type="ECO:0000256" key="9">
    <source>
        <dbReference type="ARBA" id="ARBA00023065"/>
    </source>
</evidence>
<dbReference type="InterPro" id="IPR006073">
    <property type="entry name" value="GTP-bd"/>
</dbReference>
<comment type="similarity">
    <text evidence="13">Belongs to the TRAFAC class TrmE-Era-EngA-EngB-Septin-like GTPase superfamily. FeoB GTPase (TC 9.A.8) family.</text>
</comment>
<dbReference type="CDD" id="cd01879">
    <property type="entry name" value="FeoB"/>
    <property type="match status" value="1"/>
</dbReference>
<feature type="transmembrane region" description="Helical" evidence="13">
    <location>
        <begin position="629"/>
        <end position="647"/>
    </location>
</feature>
<proteinExistence type="inferred from homology"/>
<dbReference type="SUPFAM" id="SSF52540">
    <property type="entry name" value="P-loop containing nucleoside triphosphate hydrolases"/>
    <property type="match status" value="1"/>
</dbReference>
<dbReference type="PRINTS" id="PR00326">
    <property type="entry name" value="GTP1OBG"/>
</dbReference>
<evidence type="ECO:0000256" key="12">
    <source>
        <dbReference type="NCBIfam" id="TIGR00437"/>
    </source>
</evidence>